<keyword evidence="4 10" id="KW-0812">Transmembrane</keyword>
<evidence type="ECO:0000256" key="6">
    <source>
        <dbReference type="ARBA" id="ARBA00022989"/>
    </source>
</evidence>
<dbReference type="Gene3D" id="1.20.144.10">
    <property type="entry name" value="Phosphatidic acid phosphatase type 2/haloperoxidase"/>
    <property type="match status" value="1"/>
</dbReference>
<evidence type="ECO:0000313" key="13">
    <source>
        <dbReference type="Proteomes" id="UP000295414"/>
    </source>
</evidence>
<dbReference type="RefSeq" id="WP_114960186.1">
    <property type="nucleotide sequence ID" value="NZ_MSZW01000019.1"/>
</dbReference>
<dbReference type="PANTHER" id="PTHR14969:SF62">
    <property type="entry name" value="DECAPRENYLPHOSPHORYL-5-PHOSPHORIBOSE PHOSPHATASE RV3807C-RELATED"/>
    <property type="match status" value="1"/>
</dbReference>
<keyword evidence="6 10" id="KW-1133">Transmembrane helix</keyword>
<evidence type="ECO:0000256" key="7">
    <source>
        <dbReference type="ARBA" id="ARBA00023136"/>
    </source>
</evidence>
<evidence type="ECO:0000256" key="10">
    <source>
        <dbReference type="SAM" id="Phobius"/>
    </source>
</evidence>
<accession>A0A4R3N7P8</accession>
<dbReference type="SMART" id="SM00014">
    <property type="entry name" value="acidPPc"/>
    <property type="match status" value="1"/>
</dbReference>
<comment type="caution">
    <text evidence="12">The sequence shown here is derived from an EMBL/GenBank/DDBJ whole genome shotgun (WGS) entry which is preliminary data.</text>
</comment>
<gene>
    <name evidence="12" type="ORF">EDC34_104159</name>
</gene>
<dbReference type="InterPro" id="IPR036938">
    <property type="entry name" value="PAP2/HPO_sf"/>
</dbReference>
<comment type="subcellular location">
    <subcellularLocation>
        <location evidence="1">Cell membrane</location>
        <topology evidence="1">Multi-pass membrane protein</topology>
    </subcellularLocation>
</comment>
<dbReference type="SUPFAM" id="SSF48317">
    <property type="entry name" value="Acid phosphatase/Vanadium-dependent haloperoxidase"/>
    <property type="match status" value="1"/>
</dbReference>
<keyword evidence="13" id="KW-1185">Reference proteome</keyword>
<dbReference type="EC" id="3.6.1.27" evidence="2"/>
<dbReference type="GO" id="GO:0005886">
    <property type="term" value="C:plasma membrane"/>
    <property type="evidence" value="ECO:0007669"/>
    <property type="project" value="UniProtKB-SubCell"/>
</dbReference>
<feature type="transmembrane region" description="Helical" evidence="10">
    <location>
        <begin position="36"/>
        <end position="56"/>
    </location>
</feature>
<evidence type="ECO:0000256" key="3">
    <source>
        <dbReference type="ARBA" id="ARBA00022475"/>
    </source>
</evidence>
<dbReference type="PANTHER" id="PTHR14969">
    <property type="entry name" value="SPHINGOSINE-1-PHOSPHATE PHOSPHOHYDROLASE"/>
    <property type="match status" value="1"/>
</dbReference>
<comment type="catalytic activity">
    <reaction evidence="9">
        <text>di-trans,octa-cis-undecaprenyl diphosphate + H2O = di-trans,octa-cis-undecaprenyl phosphate + phosphate + H(+)</text>
        <dbReference type="Rhea" id="RHEA:28094"/>
        <dbReference type="ChEBI" id="CHEBI:15377"/>
        <dbReference type="ChEBI" id="CHEBI:15378"/>
        <dbReference type="ChEBI" id="CHEBI:43474"/>
        <dbReference type="ChEBI" id="CHEBI:58405"/>
        <dbReference type="ChEBI" id="CHEBI:60392"/>
        <dbReference type="EC" id="3.6.1.27"/>
    </reaction>
</comment>
<organism evidence="12 13">
    <name type="scientific">Thermomonas haemolytica</name>
    <dbReference type="NCBI Taxonomy" id="141949"/>
    <lineage>
        <taxon>Bacteria</taxon>
        <taxon>Pseudomonadati</taxon>
        <taxon>Pseudomonadota</taxon>
        <taxon>Gammaproteobacteria</taxon>
        <taxon>Lysobacterales</taxon>
        <taxon>Lysobacteraceae</taxon>
        <taxon>Thermomonas</taxon>
    </lineage>
</organism>
<evidence type="ECO:0000256" key="2">
    <source>
        <dbReference type="ARBA" id="ARBA00012374"/>
    </source>
</evidence>
<sequence length="187" mass="20142">MPRPSSPERLLAAEHRWCLHANALCARRWPLHYFAAVSRLGDGVFWYALMALLVAIDGLDGLRASLHLALTGLAALLLYTRLKRWTRRPRPFARDGRIRAWVAPLDEFSFPSGHTLHAVAFSVVAVAHYPALAWLLVPFTVSVAASRVVLGLHYPSDVLAATAIGGTLAGASLWLAAGLGGMVGGMA</sequence>
<keyword evidence="5" id="KW-0378">Hydrolase</keyword>
<evidence type="ECO:0000256" key="1">
    <source>
        <dbReference type="ARBA" id="ARBA00004651"/>
    </source>
</evidence>
<evidence type="ECO:0000256" key="9">
    <source>
        <dbReference type="ARBA" id="ARBA00047594"/>
    </source>
</evidence>
<proteinExistence type="predicted"/>
<dbReference type="OrthoDB" id="9780507at2"/>
<evidence type="ECO:0000256" key="8">
    <source>
        <dbReference type="ARBA" id="ARBA00032707"/>
    </source>
</evidence>
<reference evidence="12 13" key="1">
    <citation type="submission" date="2019-03" db="EMBL/GenBank/DDBJ databases">
        <title>Genomic Encyclopedia of Type Strains, Phase IV (KMG-IV): sequencing the most valuable type-strain genomes for metagenomic binning, comparative biology and taxonomic classification.</title>
        <authorList>
            <person name="Goeker M."/>
        </authorList>
    </citation>
    <scope>NUCLEOTIDE SEQUENCE [LARGE SCALE GENOMIC DNA]</scope>
    <source>
        <strain evidence="12 13">DSM 13605</strain>
    </source>
</reference>
<keyword evidence="3" id="KW-1003">Cell membrane</keyword>
<feature type="domain" description="Phosphatidic acid phosphatase type 2/haloperoxidase" evidence="11">
    <location>
        <begin position="64"/>
        <end position="173"/>
    </location>
</feature>
<dbReference type="InterPro" id="IPR000326">
    <property type="entry name" value="PAP2/HPO"/>
</dbReference>
<evidence type="ECO:0000256" key="4">
    <source>
        <dbReference type="ARBA" id="ARBA00022692"/>
    </source>
</evidence>
<dbReference type="AlphaFoldDB" id="A0A4R3N7P8"/>
<protein>
    <recommendedName>
        <fullName evidence="2">undecaprenyl-diphosphate phosphatase</fullName>
        <ecNumber evidence="2">3.6.1.27</ecNumber>
    </recommendedName>
    <alternativeName>
        <fullName evidence="8">Undecaprenyl pyrophosphate phosphatase</fullName>
    </alternativeName>
</protein>
<dbReference type="GO" id="GO:0050380">
    <property type="term" value="F:undecaprenyl-diphosphatase activity"/>
    <property type="evidence" value="ECO:0007669"/>
    <property type="project" value="UniProtKB-EC"/>
</dbReference>
<evidence type="ECO:0000313" key="12">
    <source>
        <dbReference type="EMBL" id="TCT24471.1"/>
    </source>
</evidence>
<feature type="transmembrane region" description="Helical" evidence="10">
    <location>
        <begin position="159"/>
        <end position="183"/>
    </location>
</feature>
<feature type="transmembrane region" description="Helical" evidence="10">
    <location>
        <begin position="118"/>
        <end position="139"/>
    </location>
</feature>
<evidence type="ECO:0000259" key="11">
    <source>
        <dbReference type="SMART" id="SM00014"/>
    </source>
</evidence>
<dbReference type="Proteomes" id="UP000295414">
    <property type="component" value="Unassembled WGS sequence"/>
</dbReference>
<keyword evidence="7 10" id="KW-0472">Membrane</keyword>
<evidence type="ECO:0000256" key="5">
    <source>
        <dbReference type="ARBA" id="ARBA00022801"/>
    </source>
</evidence>
<feature type="transmembrane region" description="Helical" evidence="10">
    <location>
        <begin position="62"/>
        <end position="80"/>
    </location>
</feature>
<name>A0A4R3N7P8_9GAMM</name>
<dbReference type="EMBL" id="SMAP01000004">
    <property type="protein sequence ID" value="TCT24471.1"/>
    <property type="molecule type" value="Genomic_DNA"/>
</dbReference>
<dbReference type="Pfam" id="PF01569">
    <property type="entry name" value="PAP2"/>
    <property type="match status" value="1"/>
</dbReference>